<dbReference type="PROSITE" id="PS50006">
    <property type="entry name" value="FHA_DOMAIN"/>
    <property type="match status" value="1"/>
</dbReference>
<organism evidence="3 4">
    <name type="scientific">Rosa chinensis</name>
    <name type="common">China rose</name>
    <dbReference type="NCBI Taxonomy" id="74649"/>
    <lineage>
        <taxon>Eukaryota</taxon>
        <taxon>Viridiplantae</taxon>
        <taxon>Streptophyta</taxon>
        <taxon>Embryophyta</taxon>
        <taxon>Tracheophyta</taxon>
        <taxon>Spermatophyta</taxon>
        <taxon>Magnoliopsida</taxon>
        <taxon>eudicotyledons</taxon>
        <taxon>Gunneridae</taxon>
        <taxon>Pentapetalae</taxon>
        <taxon>rosids</taxon>
        <taxon>fabids</taxon>
        <taxon>Rosales</taxon>
        <taxon>Rosaceae</taxon>
        <taxon>Rosoideae</taxon>
        <taxon>Rosoideae incertae sedis</taxon>
        <taxon>Rosa</taxon>
    </lineage>
</organism>
<dbReference type="SUPFAM" id="SSF49879">
    <property type="entry name" value="SMAD/FHA domain"/>
    <property type="match status" value="1"/>
</dbReference>
<gene>
    <name evidence="3" type="ORF">RchiOBHm_Chr5g0045161</name>
</gene>
<evidence type="ECO:0000256" key="1">
    <source>
        <dbReference type="ARBA" id="ARBA00023242"/>
    </source>
</evidence>
<evidence type="ECO:0000259" key="2">
    <source>
        <dbReference type="PROSITE" id="PS50006"/>
    </source>
</evidence>
<protein>
    <submittedName>
        <fullName evidence="3">Putative transcription factor interactor and regulator FHA-SMAD family</fullName>
    </submittedName>
</protein>
<accession>A0A2P6QDR8</accession>
<dbReference type="InterPro" id="IPR008984">
    <property type="entry name" value="SMAD_FHA_dom_sf"/>
</dbReference>
<dbReference type="PANTHER" id="PTHR21712:SF29">
    <property type="entry name" value="PRE-RRNA-PROCESSING PROTEIN FHL1"/>
    <property type="match status" value="1"/>
</dbReference>
<evidence type="ECO:0000313" key="3">
    <source>
        <dbReference type="EMBL" id="PRQ32328.1"/>
    </source>
</evidence>
<dbReference type="AlphaFoldDB" id="A0A2P6QDR8"/>
<evidence type="ECO:0000313" key="4">
    <source>
        <dbReference type="Proteomes" id="UP000238479"/>
    </source>
</evidence>
<comment type="caution">
    <text evidence="3">The sequence shown here is derived from an EMBL/GenBank/DDBJ whole genome shotgun (WGS) entry which is preliminary data.</text>
</comment>
<proteinExistence type="predicted"/>
<dbReference type="EMBL" id="PDCK01000043">
    <property type="protein sequence ID" value="PRQ32328.1"/>
    <property type="molecule type" value="Genomic_DNA"/>
</dbReference>
<sequence length="100" mass="11321">MNISHHHAHIFYDLTRRCFVLEVIKKNGCLVEGIVHLPRNLLVKFDSQDLLQIGDKEFYFVLPIRITLGGSIEPRHYAMAVGGGGGSSYLAFCGYDYMMD</sequence>
<dbReference type="InterPro" id="IPR000253">
    <property type="entry name" value="FHA_dom"/>
</dbReference>
<dbReference type="Proteomes" id="UP000238479">
    <property type="component" value="Chromosome 5"/>
</dbReference>
<keyword evidence="1" id="KW-0539">Nucleus</keyword>
<name>A0A2P6QDR8_ROSCH</name>
<dbReference type="InterPro" id="IPR045178">
    <property type="entry name" value="Fhl1/FHA1"/>
</dbReference>
<dbReference type="GO" id="GO:0005634">
    <property type="term" value="C:nucleus"/>
    <property type="evidence" value="ECO:0007669"/>
    <property type="project" value="UniProtKB-ARBA"/>
</dbReference>
<dbReference type="GO" id="GO:0043565">
    <property type="term" value="F:sequence-specific DNA binding"/>
    <property type="evidence" value="ECO:0007669"/>
    <property type="project" value="TreeGrafter"/>
</dbReference>
<dbReference type="GO" id="GO:0060962">
    <property type="term" value="P:regulation of ribosomal protein gene transcription by RNA polymerase II"/>
    <property type="evidence" value="ECO:0007669"/>
    <property type="project" value="InterPro"/>
</dbReference>
<reference evidence="3 4" key="1">
    <citation type="journal article" date="2018" name="Nat. Genet.">
        <title>The Rosa genome provides new insights in the design of modern roses.</title>
        <authorList>
            <person name="Bendahmane M."/>
        </authorList>
    </citation>
    <scope>NUCLEOTIDE SEQUENCE [LARGE SCALE GENOMIC DNA]</scope>
    <source>
        <strain evidence="4">cv. Old Blush</strain>
    </source>
</reference>
<dbReference type="PANTHER" id="PTHR21712">
    <property type="entry name" value="PRE-RRNA-PROCESSING PROTEIN FHL1"/>
    <property type="match status" value="1"/>
</dbReference>
<dbReference type="Gramene" id="PRQ32328">
    <property type="protein sequence ID" value="PRQ32328"/>
    <property type="gene ID" value="RchiOBHm_Chr5g0045161"/>
</dbReference>
<feature type="domain" description="FHA" evidence="2">
    <location>
        <begin position="1"/>
        <end position="36"/>
    </location>
</feature>
<dbReference type="STRING" id="74649.A0A2P6QDR8"/>
<keyword evidence="4" id="KW-1185">Reference proteome</keyword>